<comment type="similarity">
    <text evidence="1">Belongs to the transferase hexapeptide repeat family.</text>
</comment>
<organism evidence="3 4">
    <name type="scientific">Caldilinea aerophila (strain DSM 14535 / JCM 11387 / NBRC 104270 / STL-6-O1)</name>
    <dbReference type="NCBI Taxonomy" id="926550"/>
    <lineage>
        <taxon>Bacteria</taxon>
        <taxon>Bacillati</taxon>
        <taxon>Chloroflexota</taxon>
        <taxon>Caldilineae</taxon>
        <taxon>Caldilineales</taxon>
        <taxon>Caldilineaceae</taxon>
        <taxon>Caldilinea</taxon>
    </lineage>
</organism>
<sequence length="323" mass="36096">MTMRMLLFGLIFLLPPALKPWVLRRFCNARIGRRVSIGWFASVMAREIELGDYAAVRAGTLIRLDGKFRLGRQSEIANFCLIYGAADLEIGDQCYIGPQCLINCDEPVRMGYYSALGPRTMVFTHGSFLPFTQGYWVKLAGVTIGDYVWCAAGVFLHPGVEIGDETFVNSRSVVTQSIPPGSVVEGNPARVIQPMDAVRRKMSPRRVDVALQQVLKDFARVTLEREWGLIDVERSPNRLAFRWKGRRYTIVLTPSSTSPDAIPAPSGDETLVYLANLPDYTPPPGMLWLDAAALSAIESNDPVYEALRIFMQRYYGMRFTLGG</sequence>
<dbReference type="EMBL" id="AP012337">
    <property type="protein sequence ID" value="BAM01173.1"/>
    <property type="molecule type" value="Genomic_DNA"/>
</dbReference>
<evidence type="ECO:0000313" key="4">
    <source>
        <dbReference type="Proteomes" id="UP000007880"/>
    </source>
</evidence>
<name>I0I7D5_CALAS</name>
<keyword evidence="4" id="KW-1185">Reference proteome</keyword>
<dbReference type="Proteomes" id="UP000007880">
    <property type="component" value="Chromosome"/>
</dbReference>
<dbReference type="InterPro" id="IPR011004">
    <property type="entry name" value="Trimer_LpxA-like_sf"/>
</dbReference>
<dbReference type="PANTHER" id="PTHR23416">
    <property type="entry name" value="SIALIC ACID SYNTHASE-RELATED"/>
    <property type="match status" value="1"/>
</dbReference>
<dbReference type="GO" id="GO:0005829">
    <property type="term" value="C:cytosol"/>
    <property type="evidence" value="ECO:0007669"/>
    <property type="project" value="TreeGrafter"/>
</dbReference>
<accession>I0I7D5</accession>
<dbReference type="STRING" id="926550.CLDAP_31330"/>
<dbReference type="AlphaFoldDB" id="I0I7D5"/>
<dbReference type="KEGG" id="cap:CLDAP_31330"/>
<protein>
    <submittedName>
        <fullName evidence="3">Galactoside O-acetyltransferase</fullName>
    </submittedName>
</protein>
<dbReference type="CDD" id="cd04647">
    <property type="entry name" value="LbH_MAT_like"/>
    <property type="match status" value="1"/>
</dbReference>
<dbReference type="eggNOG" id="COG0110">
    <property type="taxonomic scope" value="Bacteria"/>
</dbReference>
<evidence type="ECO:0000256" key="1">
    <source>
        <dbReference type="ARBA" id="ARBA00007274"/>
    </source>
</evidence>
<gene>
    <name evidence="3" type="primary">lacA</name>
    <name evidence="3" type="ordered locus">CLDAP_31330</name>
</gene>
<proteinExistence type="inferred from homology"/>
<dbReference type="SUPFAM" id="SSF51161">
    <property type="entry name" value="Trimeric LpxA-like enzymes"/>
    <property type="match status" value="1"/>
</dbReference>
<dbReference type="InterPro" id="IPR051159">
    <property type="entry name" value="Hexapeptide_acetyltransf"/>
</dbReference>
<dbReference type="Gene3D" id="2.160.10.10">
    <property type="entry name" value="Hexapeptide repeat proteins"/>
    <property type="match status" value="1"/>
</dbReference>
<keyword evidence="2 3" id="KW-0808">Transferase</keyword>
<reference evidence="3 4" key="1">
    <citation type="submission" date="2012-02" db="EMBL/GenBank/DDBJ databases">
        <title>Complete genome sequence of Caldilinea aerophila DSM 14535 (= NBRC 102666).</title>
        <authorList>
            <person name="Oguchi A."/>
            <person name="Hosoyama A."/>
            <person name="Sekine M."/>
            <person name="Fukai R."/>
            <person name="Kato Y."/>
            <person name="Nakamura S."/>
            <person name="Hanada S."/>
            <person name="Yamazaki S."/>
            <person name="Fujita N."/>
        </authorList>
    </citation>
    <scope>NUCLEOTIDE SEQUENCE [LARGE SCALE GENOMIC DNA]</scope>
    <source>
        <strain evidence="4">DSM 14535 / JCM 11387 / NBRC 104270 / STL-6-O1</strain>
    </source>
</reference>
<evidence type="ECO:0000256" key="2">
    <source>
        <dbReference type="ARBA" id="ARBA00022679"/>
    </source>
</evidence>
<dbReference type="HOGENOM" id="CLU_859650_0_0_0"/>
<dbReference type="GO" id="GO:0008374">
    <property type="term" value="F:O-acyltransferase activity"/>
    <property type="evidence" value="ECO:0007669"/>
    <property type="project" value="TreeGrafter"/>
</dbReference>
<dbReference type="PANTHER" id="PTHR23416:SF23">
    <property type="entry name" value="ACETYLTRANSFERASE C18B11.09C-RELATED"/>
    <property type="match status" value="1"/>
</dbReference>
<evidence type="ECO:0000313" key="3">
    <source>
        <dbReference type="EMBL" id="BAM01173.1"/>
    </source>
</evidence>